<name>A0A6J7R8Y0_9ZZZZ</name>
<evidence type="ECO:0000313" key="5">
    <source>
        <dbReference type="EMBL" id="CAB5025222.1"/>
    </source>
</evidence>
<organism evidence="5">
    <name type="scientific">freshwater metagenome</name>
    <dbReference type="NCBI Taxonomy" id="449393"/>
    <lineage>
        <taxon>unclassified sequences</taxon>
        <taxon>metagenomes</taxon>
        <taxon>ecological metagenomes</taxon>
    </lineage>
</organism>
<sequence>MVKVLICDDHEMIRDGLVALIERNSEFSVVASAGDIQEAIAKAVVTHPEIALIDVKLETESGLDLARWFQKNQPECKVVMLGSAVSHLAFLEAHRVGAKAFLPKSGSAMLLMSTLREVTSGSSCIDTSQVHAVEEMLEQSGIVALAHLSKNDTDIMRCIARGFTDKEISEALYRNIQTVRNHVSKIMSKLGKTNRTQLAILMNSVEMSEGSLSGL</sequence>
<feature type="domain" description="HTH luxR-type" evidence="3">
    <location>
        <begin position="141"/>
        <end position="206"/>
    </location>
</feature>
<dbReference type="GO" id="GO:0000160">
    <property type="term" value="P:phosphorelay signal transduction system"/>
    <property type="evidence" value="ECO:0007669"/>
    <property type="project" value="InterPro"/>
</dbReference>
<protein>
    <submittedName>
        <fullName evidence="5">Unannotated protein</fullName>
    </submittedName>
</protein>
<keyword evidence="1" id="KW-0597">Phosphoprotein</keyword>
<dbReference type="InterPro" id="IPR016032">
    <property type="entry name" value="Sig_transdc_resp-reg_C-effctor"/>
</dbReference>
<dbReference type="CDD" id="cd17535">
    <property type="entry name" value="REC_NarL-like"/>
    <property type="match status" value="1"/>
</dbReference>
<evidence type="ECO:0000256" key="2">
    <source>
        <dbReference type="ARBA" id="ARBA00023125"/>
    </source>
</evidence>
<dbReference type="AlphaFoldDB" id="A0A6J7R8Y0"/>
<evidence type="ECO:0000259" key="4">
    <source>
        <dbReference type="PROSITE" id="PS50110"/>
    </source>
</evidence>
<gene>
    <name evidence="5" type="ORF">UFOPK4098_01096</name>
</gene>
<dbReference type="InterPro" id="IPR058245">
    <property type="entry name" value="NreC/VraR/RcsB-like_REC"/>
</dbReference>
<feature type="domain" description="Response regulatory" evidence="4">
    <location>
        <begin position="3"/>
        <end position="119"/>
    </location>
</feature>
<dbReference type="Pfam" id="PF00072">
    <property type="entry name" value="Response_reg"/>
    <property type="match status" value="1"/>
</dbReference>
<dbReference type="SMART" id="SM00448">
    <property type="entry name" value="REC"/>
    <property type="match status" value="1"/>
</dbReference>
<dbReference type="GO" id="GO:0003677">
    <property type="term" value="F:DNA binding"/>
    <property type="evidence" value="ECO:0007669"/>
    <property type="project" value="UniProtKB-KW"/>
</dbReference>
<dbReference type="PANTHER" id="PTHR43214">
    <property type="entry name" value="TWO-COMPONENT RESPONSE REGULATOR"/>
    <property type="match status" value="1"/>
</dbReference>
<dbReference type="CDD" id="cd06170">
    <property type="entry name" value="LuxR_C_like"/>
    <property type="match status" value="1"/>
</dbReference>
<evidence type="ECO:0000256" key="1">
    <source>
        <dbReference type="ARBA" id="ARBA00022553"/>
    </source>
</evidence>
<dbReference type="InterPro" id="IPR039420">
    <property type="entry name" value="WalR-like"/>
</dbReference>
<dbReference type="SUPFAM" id="SSF46894">
    <property type="entry name" value="C-terminal effector domain of the bipartite response regulators"/>
    <property type="match status" value="1"/>
</dbReference>
<dbReference type="GO" id="GO:0006355">
    <property type="term" value="P:regulation of DNA-templated transcription"/>
    <property type="evidence" value="ECO:0007669"/>
    <property type="project" value="InterPro"/>
</dbReference>
<dbReference type="InterPro" id="IPR011006">
    <property type="entry name" value="CheY-like_superfamily"/>
</dbReference>
<dbReference type="InterPro" id="IPR001789">
    <property type="entry name" value="Sig_transdc_resp-reg_receiver"/>
</dbReference>
<proteinExistence type="predicted"/>
<evidence type="ECO:0000259" key="3">
    <source>
        <dbReference type="PROSITE" id="PS50043"/>
    </source>
</evidence>
<dbReference type="EMBL" id="CAFBPN010000063">
    <property type="protein sequence ID" value="CAB5025222.1"/>
    <property type="molecule type" value="Genomic_DNA"/>
</dbReference>
<dbReference type="PROSITE" id="PS50110">
    <property type="entry name" value="RESPONSE_REGULATORY"/>
    <property type="match status" value="1"/>
</dbReference>
<dbReference type="Pfam" id="PF00196">
    <property type="entry name" value="GerE"/>
    <property type="match status" value="1"/>
</dbReference>
<dbReference type="Gene3D" id="3.40.50.2300">
    <property type="match status" value="1"/>
</dbReference>
<dbReference type="SUPFAM" id="SSF52172">
    <property type="entry name" value="CheY-like"/>
    <property type="match status" value="1"/>
</dbReference>
<dbReference type="PRINTS" id="PR00038">
    <property type="entry name" value="HTHLUXR"/>
</dbReference>
<accession>A0A6J7R8Y0</accession>
<keyword evidence="2" id="KW-0238">DNA-binding</keyword>
<dbReference type="SMART" id="SM00421">
    <property type="entry name" value="HTH_LUXR"/>
    <property type="match status" value="1"/>
</dbReference>
<dbReference type="PROSITE" id="PS50043">
    <property type="entry name" value="HTH_LUXR_2"/>
    <property type="match status" value="1"/>
</dbReference>
<reference evidence="5" key="1">
    <citation type="submission" date="2020-05" db="EMBL/GenBank/DDBJ databases">
        <authorList>
            <person name="Chiriac C."/>
            <person name="Salcher M."/>
            <person name="Ghai R."/>
            <person name="Kavagutti S V."/>
        </authorList>
    </citation>
    <scope>NUCLEOTIDE SEQUENCE</scope>
</reference>
<dbReference type="InterPro" id="IPR000792">
    <property type="entry name" value="Tscrpt_reg_LuxR_C"/>
</dbReference>